<feature type="compositionally biased region" description="Polar residues" evidence="1">
    <location>
        <begin position="38"/>
        <end position="47"/>
    </location>
</feature>
<dbReference type="EMBL" id="JAWDGP010002977">
    <property type="protein sequence ID" value="KAK3778314.1"/>
    <property type="molecule type" value="Genomic_DNA"/>
</dbReference>
<evidence type="ECO:0000313" key="2">
    <source>
        <dbReference type="EMBL" id="KAK3778314.1"/>
    </source>
</evidence>
<reference evidence="2" key="1">
    <citation type="journal article" date="2023" name="G3 (Bethesda)">
        <title>A reference genome for the long-term kleptoplast-retaining sea slug Elysia crispata morphotype clarki.</title>
        <authorList>
            <person name="Eastman K.E."/>
            <person name="Pendleton A.L."/>
            <person name="Shaikh M.A."/>
            <person name="Suttiyut T."/>
            <person name="Ogas R."/>
            <person name="Tomko P."/>
            <person name="Gavelis G."/>
            <person name="Widhalm J.R."/>
            <person name="Wisecaver J.H."/>
        </authorList>
    </citation>
    <scope>NUCLEOTIDE SEQUENCE</scope>
    <source>
        <strain evidence="2">ECLA1</strain>
    </source>
</reference>
<evidence type="ECO:0000256" key="1">
    <source>
        <dbReference type="SAM" id="MobiDB-lite"/>
    </source>
</evidence>
<name>A0AAE0ZZ22_9GAST</name>
<comment type="caution">
    <text evidence="2">The sequence shown here is derived from an EMBL/GenBank/DDBJ whole genome shotgun (WGS) entry which is preliminary data.</text>
</comment>
<evidence type="ECO:0000313" key="3">
    <source>
        <dbReference type="Proteomes" id="UP001283361"/>
    </source>
</evidence>
<gene>
    <name evidence="2" type="ORF">RRG08_016778</name>
</gene>
<protein>
    <submittedName>
        <fullName evidence="2">Uncharacterized protein</fullName>
    </submittedName>
</protein>
<keyword evidence="3" id="KW-1185">Reference proteome</keyword>
<organism evidence="2 3">
    <name type="scientific">Elysia crispata</name>
    <name type="common">lettuce slug</name>
    <dbReference type="NCBI Taxonomy" id="231223"/>
    <lineage>
        <taxon>Eukaryota</taxon>
        <taxon>Metazoa</taxon>
        <taxon>Spiralia</taxon>
        <taxon>Lophotrochozoa</taxon>
        <taxon>Mollusca</taxon>
        <taxon>Gastropoda</taxon>
        <taxon>Heterobranchia</taxon>
        <taxon>Euthyneura</taxon>
        <taxon>Panpulmonata</taxon>
        <taxon>Sacoglossa</taxon>
        <taxon>Placobranchoidea</taxon>
        <taxon>Plakobranchidae</taxon>
        <taxon>Elysia</taxon>
    </lineage>
</organism>
<dbReference type="Proteomes" id="UP001283361">
    <property type="component" value="Unassembled WGS sequence"/>
</dbReference>
<accession>A0AAE0ZZ22</accession>
<dbReference type="AlphaFoldDB" id="A0AAE0ZZ22"/>
<sequence length="120" mass="13296">MSWRISSHDQHFPEDISTCVGTMGTPRLVTLRMRVENAMSSRPSDSPVTDARDLYPEESATQQGQPSGCWDDLVSQCLLSISKHFRWRVCRPQTPPLTILVLSSASAEKKAKGTSDGPYS</sequence>
<proteinExistence type="predicted"/>
<feature type="region of interest" description="Disordered" evidence="1">
    <location>
        <begin position="37"/>
        <end position="68"/>
    </location>
</feature>